<organism evidence="1 2">
    <name type="scientific">Aneurinibacillus aneurinilyticus</name>
    <name type="common">Bacillus aneurinolyticus</name>
    <dbReference type="NCBI Taxonomy" id="1391"/>
    <lineage>
        <taxon>Bacteria</taxon>
        <taxon>Bacillati</taxon>
        <taxon>Bacillota</taxon>
        <taxon>Bacilli</taxon>
        <taxon>Bacillales</taxon>
        <taxon>Paenibacillaceae</taxon>
        <taxon>Aneurinibacillus group</taxon>
        <taxon>Aneurinibacillus</taxon>
    </lineage>
</organism>
<dbReference type="RefSeq" id="WP_021621917.1">
    <property type="nucleotide sequence ID" value="NZ_CABKST010000155.1"/>
</dbReference>
<protein>
    <submittedName>
        <fullName evidence="1">Uncharacterized protein</fullName>
    </submittedName>
</protein>
<dbReference type="AlphaFoldDB" id="A0A848CW86"/>
<name>A0A848CW86_ANEAE</name>
<gene>
    <name evidence="1" type="ORF">HF838_14215</name>
</gene>
<comment type="caution">
    <text evidence="1">The sequence shown here is derived from an EMBL/GenBank/DDBJ whole genome shotgun (WGS) entry which is preliminary data.</text>
</comment>
<evidence type="ECO:0000313" key="2">
    <source>
        <dbReference type="Proteomes" id="UP000561326"/>
    </source>
</evidence>
<proteinExistence type="predicted"/>
<dbReference type="GeneID" id="92842162"/>
<dbReference type="Proteomes" id="UP000561326">
    <property type="component" value="Unassembled WGS sequence"/>
</dbReference>
<accession>A0A848CW86</accession>
<dbReference type="EMBL" id="JABAGO010000028">
    <property type="protein sequence ID" value="NME99408.1"/>
    <property type="molecule type" value="Genomic_DNA"/>
</dbReference>
<reference evidence="1 2" key="1">
    <citation type="submission" date="2020-04" db="EMBL/GenBank/DDBJ databases">
        <authorList>
            <person name="Hitch T.C.A."/>
            <person name="Wylensek D."/>
            <person name="Clavel T."/>
        </authorList>
    </citation>
    <scope>NUCLEOTIDE SEQUENCE [LARGE SCALE GENOMIC DNA]</scope>
    <source>
        <strain evidence="1 2">WB01_D5_05</strain>
    </source>
</reference>
<evidence type="ECO:0000313" key="1">
    <source>
        <dbReference type="EMBL" id="NME99408.1"/>
    </source>
</evidence>
<sequence>MATESCIEIYMSEEEKEKLEQFAKALGWTLSELEVFLTREFIRKNGSKKVAICPSPLT</sequence>